<dbReference type="Gene3D" id="3.10.310.50">
    <property type="match status" value="1"/>
</dbReference>
<organism evidence="2 3">
    <name type="scientific">Litomosoides sigmodontis</name>
    <name type="common">Filarial nematode worm</name>
    <dbReference type="NCBI Taxonomy" id="42156"/>
    <lineage>
        <taxon>Eukaryota</taxon>
        <taxon>Metazoa</taxon>
        <taxon>Ecdysozoa</taxon>
        <taxon>Nematoda</taxon>
        <taxon>Chromadorea</taxon>
        <taxon>Rhabditida</taxon>
        <taxon>Spirurina</taxon>
        <taxon>Spiruromorpha</taxon>
        <taxon>Filarioidea</taxon>
        <taxon>Onchocercidae</taxon>
        <taxon>Litomosoides</taxon>
    </lineage>
</organism>
<dbReference type="OMA" id="QDRQVFT"/>
<keyword evidence="3" id="KW-1185">Reference proteome</keyword>
<gene>
    <name evidence="2" type="ORF">NLS_LOCUS2379</name>
</gene>
<name>A0A3P6SH74_LITSI</name>
<proteinExistence type="predicted"/>
<evidence type="ECO:0000313" key="3">
    <source>
        <dbReference type="Proteomes" id="UP000277928"/>
    </source>
</evidence>
<dbReference type="Pfam" id="PF17175">
    <property type="entry name" value="MOLO1"/>
    <property type="match status" value="1"/>
</dbReference>
<evidence type="ECO:0000256" key="1">
    <source>
        <dbReference type="SAM" id="SignalP"/>
    </source>
</evidence>
<dbReference type="Proteomes" id="UP000277928">
    <property type="component" value="Unassembled WGS sequence"/>
</dbReference>
<dbReference type="EMBL" id="UYRX01000107">
    <property type="protein sequence ID" value="VDK74176.1"/>
    <property type="molecule type" value="Genomic_DNA"/>
</dbReference>
<accession>A0A3P6SH74</accession>
<dbReference type="AlphaFoldDB" id="A0A3P6SH74"/>
<feature type="signal peptide" evidence="1">
    <location>
        <begin position="1"/>
        <end position="19"/>
    </location>
</feature>
<evidence type="ECO:0000313" key="2">
    <source>
        <dbReference type="EMBL" id="VDK74176.1"/>
    </source>
</evidence>
<protein>
    <recommendedName>
        <fullName evidence="4">TPM domain-containing protein</fullName>
    </recommendedName>
</protein>
<evidence type="ECO:0008006" key="4">
    <source>
        <dbReference type="Google" id="ProtNLM"/>
    </source>
</evidence>
<keyword evidence="1" id="KW-0732">Signal</keyword>
<dbReference type="OrthoDB" id="5864217at2759"/>
<sequence>MRLFLNLFGISLLLQTSRCQFNSETYPDPRLDPFRCKIRTIGPVCDPSELLTLNEKEALVRRIKQLMAYAATVINSSPSCQLLPGKSLEIIVGVVDKIGAVPNAPADIEKFANNLKIRYQRYQDVNLCDLMVLIVNSNSDRQVFTVAGKDTKLTKDVLKTAFEQNIDHFRNNNYAVGLQGMAEFITTSYRDAQLSQFGTPLSVFLPAFTTPKELGSENETGRENVIIPVVDKSDQLWTDILAQAVGRCGTNRNKMVKYVQGVVEEAMSLSLRLISDRRYLTIEEKMQSVKNNQENRSRVWSEAAVEFIDQLYQKYLETIKSKANLRCPNVLEDTRMSFAPH</sequence>
<dbReference type="STRING" id="42156.A0A3P6SH74"/>
<dbReference type="InterPro" id="IPR033438">
    <property type="entry name" value="MOLO1"/>
</dbReference>
<dbReference type="PANTHER" id="PTHR33748:SF3">
    <property type="entry name" value="TPM_PHOSPHATASE DOMAIN-CONTAINING PROTEIN"/>
    <property type="match status" value="1"/>
</dbReference>
<dbReference type="PANTHER" id="PTHR33748">
    <property type="entry name" value="PROTEIN CBG04600"/>
    <property type="match status" value="1"/>
</dbReference>
<dbReference type="GO" id="GO:0005892">
    <property type="term" value="C:acetylcholine-gated channel complex"/>
    <property type="evidence" value="ECO:0007669"/>
    <property type="project" value="InterPro"/>
</dbReference>
<reference evidence="2 3" key="1">
    <citation type="submission" date="2018-08" db="EMBL/GenBank/DDBJ databases">
        <authorList>
            <person name="Laetsch R D."/>
            <person name="Stevens L."/>
            <person name="Kumar S."/>
            <person name="Blaxter L. M."/>
        </authorList>
    </citation>
    <scope>NUCLEOTIDE SEQUENCE [LARGE SCALE GENOMIC DNA]</scope>
</reference>
<feature type="chain" id="PRO_5017973463" description="TPM domain-containing protein" evidence="1">
    <location>
        <begin position="20"/>
        <end position="341"/>
    </location>
</feature>